<dbReference type="InterPro" id="IPR002052">
    <property type="entry name" value="DNA_methylase_N6_adenine_CS"/>
</dbReference>
<keyword evidence="2" id="KW-0963">Cytoplasm</keyword>
<dbReference type="HOGENOM" id="CLU_029646_3_0_1"/>
<evidence type="ECO:0000259" key="11">
    <source>
        <dbReference type="Pfam" id="PF01170"/>
    </source>
</evidence>
<dbReference type="SUPFAM" id="SSF53335">
    <property type="entry name" value="S-adenosyl-L-methionine-dependent methyltransferases"/>
    <property type="match status" value="1"/>
</dbReference>
<evidence type="ECO:0000256" key="10">
    <source>
        <dbReference type="PROSITE-ProRule" id="PRU00959"/>
    </source>
</evidence>
<keyword evidence="4 10" id="KW-0489">Methyltransferase</keyword>
<dbReference type="EMBL" id="KN824280">
    <property type="protein sequence ID" value="KIM32242.1"/>
    <property type="molecule type" value="Genomic_DNA"/>
</dbReference>
<dbReference type="Pfam" id="PF01170">
    <property type="entry name" value="UPF0020"/>
    <property type="match status" value="1"/>
</dbReference>
<dbReference type="InterPro" id="IPR000241">
    <property type="entry name" value="RlmKL-like_Mtase"/>
</dbReference>
<dbReference type="GO" id="GO:0005737">
    <property type="term" value="C:cytoplasm"/>
    <property type="evidence" value="ECO:0007669"/>
    <property type="project" value="UniProtKB-SubCell"/>
</dbReference>
<evidence type="ECO:0000256" key="1">
    <source>
        <dbReference type="ARBA" id="ARBA00004496"/>
    </source>
</evidence>
<dbReference type="GO" id="GO:0032259">
    <property type="term" value="P:methylation"/>
    <property type="evidence" value="ECO:0007669"/>
    <property type="project" value="UniProtKB-UniRule"/>
</dbReference>
<gene>
    <name evidence="13" type="ORF">M408DRAFT_14682</name>
</gene>
<dbReference type="AlphaFoldDB" id="A0A0C2XTL2"/>
<dbReference type="InterPro" id="IPR016691">
    <property type="entry name" value="TRMT11"/>
</dbReference>
<evidence type="ECO:0000256" key="7">
    <source>
        <dbReference type="ARBA" id="ARBA00022694"/>
    </source>
</evidence>
<keyword evidence="5 10" id="KW-0808">Transferase</keyword>
<reference evidence="14" key="2">
    <citation type="submission" date="2015-01" db="EMBL/GenBank/DDBJ databases">
        <title>Evolutionary Origins and Diversification of the Mycorrhizal Mutualists.</title>
        <authorList>
            <consortium name="DOE Joint Genome Institute"/>
            <consortium name="Mycorrhizal Genomics Consortium"/>
            <person name="Kohler A."/>
            <person name="Kuo A."/>
            <person name="Nagy L.G."/>
            <person name="Floudas D."/>
            <person name="Copeland A."/>
            <person name="Barry K.W."/>
            <person name="Cichocki N."/>
            <person name="Veneault-Fourrey C."/>
            <person name="LaButti K."/>
            <person name="Lindquist E.A."/>
            <person name="Lipzen A."/>
            <person name="Lundell T."/>
            <person name="Morin E."/>
            <person name="Murat C."/>
            <person name="Riley R."/>
            <person name="Ohm R."/>
            <person name="Sun H."/>
            <person name="Tunlid A."/>
            <person name="Henrissat B."/>
            <person name="Grigoriev I.V."/>
            <person name="Hibbett D.S."/>
            <person name="Martin F."/>
        </authorList>
    </citation>
    <scope>NUCLEOTIDE SEQUENCE [LARGE SCALE GENOMIC DNA]</scope>
    <source>
        <strain evidence="14">MAFF 305830</strain>
    </source>
</reference>
<dbReference type="PANTHER" id="PTHR13370:SF3">
    <property type="entry name" value="TRNA (GUANINE(10)-N2)-METHYLTRANSFERASE HOMOLOG"/>
    <property type="match status" value="1"/>
</dbReference>
<dbReference type="PROSITE" id="PS51627">
    <property type="entry name" value="SAM_MT_TRM11"/>
    <property type="match status" value="1"/>
</dbReference>
<evidence type="ECO:0000313" key="14">
    <source>
        <dbReference type="Proteomes" id="UP000054097"/>
    </source>
</evidence>
<dbReference type="STRING" id="933852.A0A0C2XTL2"/>
<keyword evidence="8 10" id="KW-0694">RNA-binding</keyword>
<organism evidence="13 14">
    <name type="scientific">Serendipita vermifera MAFF 305830</name>
    <dbReference type="NCBI Taxonomy" id="933852"/>
    <lineage>
        <taxon>Eukaryota</taxon>
        <taxon>Fungi</taxon>
        <taxon>Dikarya</taxon>
        <taxon>Basidiomycota</taxon>
        <taxon>Agaricomycotina</taxon>
        <taxon>Agaricomycetes</taxon>
        <taxon>Sebacinales</taxon>
        <taxon>Serendipitaceae</taxon>
        <taxon>Serendipita</taxon>
    </lineage>
</organism>
<dbReference type="Gene3D" id="3.40.50.150">
    <property type="entry name" value="Vaccinia Virus protein VP39"/>
    <property type="match status" value="1"/>
</dbReference>
<evidence type="ECO:0000256" key="6">
    <source>
        <dbReference type="ARBA" id="ARBA00022691"/>
    </source>
</evidence>
<comment type="subcellular location">
    <subcellularLocation>
        <location evidence="1">Cytoplasm</location>
    </subcellularLocation>
</comment>
<evidence type="ECO:0000256" key="3">
    <source>
        <dbReference type="ARBA" id="ARBA00022555"/>
    </source>
</evidence>
<dbReference type="Proteomes" id="UP000054097">
    <property type="component" value="Unassembled WGS sequence"/>
</dbReference>
<evidence type="ECO:0000256" key="8">
    <source>
        <dbReference type="ARBA" id="ARBA00022884"/>
    </source>
</evidence>
<keyword evidence="3 10" id="KW-0820">tRNA-binding</keyword>
<dbReference type="PROSITE" id="PS00092">
    <property type="entry name" value="N6_MTASE"/>
    <property type="match status" value="1"/>
</dbReference>
<dbReference type="InterPro" id="IPR059073">
    <property type="entry name" value="TRMT11_N"/>
</dbReference>
<keyword evidence="7 10" id="KW-0819">tRNA processing</keyword>
<accession>A0A0C2XTL2</accession>
<feature type="domain" description="tRNA (guanine(10)-N(2))-methyltransferase TRMT11 N-terminal" evidence="12">
    <location>
        <begin position="4"/>
        <end position="178"/>
    </location>
</feature>
<keyword evidence="6 10" id="KW-0949">S-adenosyl-L-methionine</keyword>
<evidence type="ECO:0000256" key="4">
    <source>
        <dbReference type="ARBA" id="ARBA00022603"/>
    </source>
</evidence>
<proteinExistence type="inferred from homology"/>
<evidence type="ECO:0000256" key="5">
    <source>
        <dbReference type="ARBA" id="ARBA00022679"/>
    </source>
</evidence>
<dbReference type="GO" id="GO:0000049">
    <property type="term" value="F:tRNA binding"/>
    <property type="evidence" value="ECO:0007669"/>
    <property type="project" value="UniProtKB-UniRule"/>
</dbReference>
<dbReference type="GO" id="GO:0160102">
    <property type="term" value="F:tRNA (guanine(10)-N2)-methyltransferase activity"/>
    <property type="evidence" value="ECO:0007669"/>
    <property type="project" value="UniProtKB-EC"/>
</dbReference>
<dbReference type="PIRSF" id="PIRSF017259">
    <property type="entry name" value="tRNA_mtfrase_TRM11"/>
    <property type="match status" value="1"/>
</dbReference>
<evidence type="ECO:0000256" key="2">
    <source>
        <dbReference type="ARBA" id="ARBA00022490"/>
    </source>
</evidence>
<dbReference type="PANTHER" id="PTHR13370">
    <property type="entry name" value="RNA METHYLASE-RELATED"/>
    <property type="match status" value="1"/>
</dbReference>
<dbReference type="Pfam" id="PF25904">
    <property type="entry name" value="Tmrp11_N"/>
    <property type="match status" value="1"/>
</dbReference>
<dbReference type="GO" id="GO:0008033">
    <property type="term" value="P:tRNA processing"/>
    <property type="evidence" value="ECO:0007669"/>
    <property type="project" value="UniProtKB-UniRule"/>
</dbReference>
<dbReference type="InterPro" id="IPR029063">
    <property type="entry name" value="SAM-dependent_MTases_sf"/>
</dbReference>
<dbReference type="OrthoDB" id="296065at2759"/>
<comment type="similarity">
    <text evidence="10">Belongs to the class I-like SAM-binding methyltransferase superfamily. TRM11 methyltransferase family.</text>
</comment>
<evidence type="ECO:0000313" key="13">
    <source>
        <dbReference type="EMBL" id="KIM32242.1"/>
    </source>
</evidence>
<protein>
    <recommendedName>
        <fullName evidence="9">tRNA (guanine(10)-N(2))-methyltransferase</fullName>
        <ecNumber evidence="9">2.1.1.214</ecNumber>
    </recommendedName>
</protein>
<evidence type="ECO:0000256" key="9">
    <source>
        <dbReference type="ARBA" id="ARBA00066937"/>
    </source>
</evidence>
<keyword evidence="14" id="KW-1185">Reference proteome</keyword>
<dbReference type="PRINTS" id="PR00507">
    <property type="entry name" value="N12N6MTFRASE"/>
</dbReference>
<dbReference type="EC" id="2.1.1.214" evidence="9"/>
<dbReference type="GO" id="GO:0043527">
    <property type="term" value="C:tRNA methyltransferase complex"/>
    <property type="evidence" value="ECO:0007669"/>
    <property type="project" value="UniProtKB-ARBA"/>
</dbReference>
<name>A0A0C2XTL2_SERVB</name>
<evidence type="ECO:0000259" key="12">
    <source>
        <dbReference type="Pfam" id="PF25904"/>
    </source>
</evidence>
<sequence length="461" mass="52392">MGKRYLLHYAIAHPEFRFPELQSISELFDFNVGLPEEEEERDPNRHFLIVELEDEAHARTIAKRCILIRAVYELWATATTYGELHQEMRLNQDLWKPFSTETFCFDVTASNHKIPDARQKDIIEDFAYMAYTGDIRIKGATNVLTYLEEYPRKNIVRSKSEGDRNFQRAYFGRLIEKGGCRELVYKFDVKQRAYYGNTTMEAEMSLLMANQALAAPGKLIYDPFVGTGSMLYTAAHFGAMVLGSDIDGRQMRGKRLTTPGIIQSASQYGVAHRILDCCTFDITRNPFRTGGILDAIVSDPPYGVRAGAKRLGRAKERPTQVPPEGTEYTISYPRMPYELSELTIDLILLARHLLRPGGRLVWFLPTVTEEYQDVDIPDCEGMELVANSEQNFGKWGRRLITMRKASSDDFPYPSFNAATRHAELGGKGTPSATSGHKDFREKYFARFPSTKKIVKEGKPLG</sequence>
<feature type="domain" description="Ribosomal RNA large subunit methyltransferase K/L-like methyltransferase" evidence="11">
    <location>
        <begin position="191"/>
        <end position="310"/>
    </location>
</feature>
<reference evidence="13 14" key="1">
    <citation type="submission" date="2014-04" db="EMBL/GenBank/DDBJ databases">
        <authorList>
            <consortium name="DOE Joint Genome Institute"/>
            <person name="Kuo A."/>
            <person name="Zuccaro A."/>
            <person name="Kohler A."/>
            <person name="Nagy L.G."/>
            <person name="Floudas D."/>
            <person name="Copeland A."/>
            <person name="Barry K.W."/>
            <person name="Cichocki N."/>
            <person name="Veneault-Fourrey C."/>
            <person name="LaButti K."/>
            <person name="Lindquist E.A."/>
            <person name="Lipzen A."/>
            <person name="Lundell T."/>
            <person name="Morin E."/>
            <person name="Murat C."/>
            <person name="Sun H."/>
            <person name="Tunlid A."/>
            <person name="Henrissat B."/>
            <person name="Grigoriev I.V."/>
            <person name="Hibbett D.S."/>
            <person name="Martin F."/>
            <person name="Nordberg H.P."/>
            <person name="Cantor M.N."/>
            <person name="Hua S.X."/>
        </authorList>
    </citation>
    <scope>NUCLEOTIDE SEQUENCE [LARGE SCALE GENOMIC DNA]</scope>
    <source>
        <strain evidence="13 14">MAFF 305830</strain>
    </source>
</reference>